<feature type="domain" description="BZIP" evidence="5">
    <location>
        <begin position="24"/>
        <end position="38"/>
    </location>
</feature>
<dbReference type="InterPro" id="IPR004827">
    <property type="entry name" value="bZIP"/>
</dbReference>
<dbReference type="Gene3D" id="1.20.5.170">
    <property type="match status" value="1"/>
</dbReference>
<evidence type="ECO:0000256" key="4">
    <source>
        <dbReference type="SAM" id="MobiDB-lite"/>
    </source>
</evidence>
<dbReference type="CDD" id="cd14688">
    <property type="entry name" value="bZIP_YAP"/>
    <property type="match status" value="1"/>
</dbReference>
<comment type="subcellular location">
    <subcellularLocation>
        <location evidence="1">Nucleus</location>
    </subcellularLocation>
</comment>
<dbReference type="Proteomes" id="UP000603453">
    <property type="component" value="Unassembled WGS sequence"/>
</dbReference>
<dbReference type="SUPFAM" id="SSF57959">
    <property type="entry name" value="Leucine zipper domain"/>
    <property type="match status" value="1"/>
</dbReference>
<dbReference type="GO" id="GO:0000976">
    <property type="term" value="F:transcription cis-regulatory region binding"/>
    <property type="evidence" value="ECO:0007669"/>
    <property type="project" value="InterPro"/>
</dbReference>
<feature type="coiled-coil region" evidence="3">
    <location>
        <begin position="43"/>
        <end position="105"/>
    </location>
</feature>
<dbReference type="OrthoDB" id="2285533at2759"/>
<dbReference type="PROSITE" id="PS00036">
    <property type="entry name" value="BZIP_BASIC"/>
    <property type="match status" value="1"/>
</dbReference>
<protein>
    <recommendedName>
        <fullName evidence="5">BZIP domain-containing protein</fullName>
    </recommendedName>
</protein>
<dbReference type="PANTHER" id="PTHR40621:SF9">
    <property type="entry name" value="MEAB PROTEIN"/>
    <property type="match status" value="1"/>
</dbReference>
<keyword evidence="7" id="KW-1185">Reference proteome</keyword>
<dbReference type="PANTHER" id="PTHR40621">
    <property type="entry name" value="TRANSCRIPTION FACTOR KAPC-RELATED"/>
    <property type="match status" value="1"/>
</dbReference>
<evidence type="ECO:0000256" key="2">
    <source>
        <dbReference type="ARBA" id="ARBA00023242"/>
    </source>
</evidence>
<comment type="caution">
    <text evidence="6">The sequence shown here is derived from an EMBL/GenBank/DDBJ whole genome shotgun (WGS) entry which is preliminary data.</text>
</comment>
<proteinExistence type="predicted"/>
<name>A0A8H7R3J1_9FUNG</name>
<evidence type="ECO:0000313" key="6">
    <source>
        <dbReference type="EMBL" id="KAG2202648.1"/>
    </source>
</evidence>
<keyword evidence="2" id="KW-0539">Nucleus</keyword>
<accession>A0A8H7R3J1</accession>
<sequence>MNNLERSESLSKAGRHRIYTNEQRKDRNRKAQAAFRDRRNNYTKTLEDVLLKYEDKIQDLEDLHTASIQQVKVTEERCQWLGNELASVQKLLQLALAENQRLLQNTMETLPVSPPSCASDLHITTFLSNLNEPQDVYGKRWLEDLNYNTGEFIKN</sequence>
<dbReference type="EMBL" id="JAEPRD010000058">
    <property type="protein sequence ID" value="KAG2202648.1"/>
    <property type="molecule type" value="Genomic_DNA"/>
</dbReference>
<evidence type="ECO:0000256" key="1">
    <source>
        <dbReference type="ARBA" id="ARBA00004123"/>
    </source>
</evidence>
<evidence type="ECO:0000259" key="5">
    <source>
        <dbReference type="PROSITE" id="PS00036"/>
    </source>
</evidence>
<evidence type="ECO:0000256" key="3">
    <source>
        <dbReference type="SAM" id="Coils"/>
    </source>
</evidence>
<organism evidence="6 7">
    <name type="scientific">Mucor saturninus</name>
    <dbReference type="NCBI Taxonomy" id="64648"/>
    <lineage>
        <taxon>Eukaryota</taxon>
        <taxon>Fungi</taxon>
        <taxon>Fungi incertae sedis</taxon>
        <taxon>Mucoromycota</taxon>
        <taxon>Mucoromycotina</taxon>
        <taxon>Mucoromycetes</taxon>
        <taxon>Mucorales</taxon>
        <taxon>Mucorineae</taxon>
        <taxon>Mucoraceae</taxon>
        <taxon>Mucor</taxon>
    </lineage>
</organism>
<reference evidence="6" key="1">
    <citation type="submission" date="2020-12" db="EMBL/GenBank/DDBJ databases">
        <title>Metabolic potential, ecology and presence of endohyphal bacteria is reflected in genomic diversity of Mucoromycotina.</title>
        <authorList>
            <person name="Muszewska A."/>
            <person name="Okrasinska A."/>
            <person name="Steczkiewicz K."/>
            <person name="Drgas O."/>
            <person name="Orlowska M."/>
            <person name="Perlinska-Lenart U."/>
            <person name="Aleksandrzak-Piekarczyk T."/>
            <person name="Szatraj K."/>
            <person name="Zielenkiewicz U."/>
            <person name="Pilsyk S."/>
            <person name="Malc E."/>
            <person name="Mieczkowski P."/>
            <person name="Kruszewska J.S."/>
            <person name="Biernat P."/>
            <person name="Pawlowska J."/>
        </authorList>
    </citation>
    <scope>NUCLEOTIDE SEQUENCE</scope>
    <source>
        <strain evidence="6">WA0000017839</strain>
    </source>
</reference>
<evidence type="ECO:0000313" key="7">
    <source>
        <dbReference type="Proteomes" id="UP000603453"/>
    </source>
</evidence>
<gene>
    <name evidence="6" type="ORF">INT47_002080</name>
</gene>
<dbReference type="GO" id="GO:0001228">
    <property type="term" value="F:DNA-binding transcription activator activity, RNA polymerase II-specific"/>
    <property type="evidence" value="ECO:0007669"/>
    <property type="project" value="TreeGrafter"/>
</dbReference>
<dbReference type="AlphaFoldDB" id="A0A8H7R3J1"/>
<keyword evidence="3" id="KW-0175">Coiled coil</keyword>
<dbReference type="InterPro" id="IPR050936">
    <property type="entry name" value="AP-1-like"/>
</dbReference>
<feature type="region of interest" description="Disordered" evidence="4">
    <location>
        <begin position="1"/>
        <end position="32"/>
    </location>
</feature>
<dbReference type="GO" id="GO:0090575">
    <property type="term" value="C:RNA polymerase II transcription regulator complex"/>
    <property type="evidence" value="ECO:0007669"/>
    <property type="project" value="TreeGrafter"/>
</dbReference>
<dbReference type="InterPro" id="IPR046347">
    <property type="entry name" value="bZIP_sf"/>
</dbReference>